<dbReference type="PANTHER" id="PTHR19321:SF1">
    <property type="entry name" value="PROTEIN REGULATOR OF CYTOKINESIS 1"/>
    <property type="match status" value="1"/>
</dbReference>
<sequence length="606" mass="69809">MRKSEVLAAESVSCLNKALCQLKDIWEEIGIPEDQRLQRTNVVKNHIKGLLEMMIAEEESLKTRLLNSIEACRKQLDTLCLELQLRPFEEERGVTMLQQEKDIRSQVEVLVKERNQRMQQLKALTEHDQDLCDILCSEPYAIAPNSVPSLEQLDAFRQHIANQTAEKGRRHAEFVSLKRQIVLVMDHLDQLPETSFEKDVVCEDEEAFCLSRDNIASLKLLLNQLEVQKTENEAVCEAHRENIKELWDRLQVPQEERQLFSEHMVASKKKNLDALEAERRRLVELKRLNIHNVTEAIRSEIAVLWEKCFFSSDQRQAFVPYFSDDFTEELLAQHDAEILRLKQHYEEHKALFEGVQTWEQSWRLFLDLEKKARDPTRFTNRGGNLLKEEKQRADLHKSLPKLEKKLKAQIDVWELEQGRDFLVNGQKFLQFVEDQWELHRMEKEKEKLERQLKKSKQIEEDMLYGTAVRTPTKRRFLASATPSKTRKLNGTTSSLSSAHSNSTMRSAHGGVVCHSPSRPPLALNKVPSVRTPGCGKPPLVGLQERNKENIGKAGPGTPGFRTLASPQRNFSITSVASTYSEFARDLSKGSNTKSKPDILNSTITHH</sequence>
<feature type="region of interest" description="Disordered" evidence="2">
    <location>
        <begin position="585"/>
        <end position="606"/>
    </location>
</feature>
<feature type="compositionally biased region" description="Polar residues" evidence="2">
    <location>
        <begin position="588"/>
        <end position="606"/>
    </location>
</feature>
<evidence type="ECO:0000313" key="4">
    <source>
        <dbReference type="Proteomes" id="UP001557470"/>
    </source>
</evidence>
<gene>
    <name evidence="3" type="ORF">UPYG_G00087870</name>
</gene>
<feature type="coiled-coil region" evidence="1">
    <location>
        <begin position="431"/>
        <end position="461"/>
    </location>
</feature>
<evidence type="ECO:0000256" key="2">
    <source>
        <dbReference type="SAM" id="MobiDB-lite"/>
    </source>
</evidence>
<comment type="caution">
    <text evidence="3">The sequence shown here is derived from an EMBL/GenBank/DDBJ whole genome shotgun (WGS) entry which is preliminary data.</text>
</comment>
<dbReference type="InterPro" id="IPR007145">
    <property type="entry name" value="MAP65_Ase1_PRC1"/>
</dbReference>
<feature type="coiled-coil region" evidence="1">
    <location>
        <begin position="222"/>
        <end position="285"/>
    </location>
</feature>
<reference evidence="3 4" key="1">
    <citation type="submission" date="2024-06" db="EMBL/GenBank/DDBJ databases">
        <authorList>
            <person name="Pan Q."/>
            <person name="Wen M."/>
            <person name="Jouanno E."/>
            <person name="Zahm M."/>
            <person name="Klopp C."/>
            <person name="Cabau C."/>
            <person name="Louis A."/>
            <person name="Berthelot C."/>
            <person name="Parey E."/>
            <person name="Roest Crollius H."/>
            <person name="Montfort J."/>
            <person name="Robinson-Rechavi M."/>
            <person name="Bouchez O."/>
            <person name="Lampietro C."/>
            <person name="Lopez Roques C."/>
            <person name="Donnadieu C."/>
            <person name="Postlethwait J."/>
            <person name="Bobe J."/>
            <person name="Verreycken H."/>
            <person name="Guiguen Y."/>
        </authorList>
    </citation>
    <scope>NUCLEOTIDE SEQUENCE [LARGE SCALE GENOMIC DNA]</scope>
    <source>
        <strain evidence="3">Up_M1</strain>
        <tissue evidence="3">Testis</tissue>
    </source>
</reference>
<protein>
    <recommendedName>
        <fullName evidence="5">Protein regulator of cytokinesis 1</fullName>
    </recommendedName>
</protein>
<dbReference type="PANTHER" id="PTHR19321">
    <property type="entry name" value="PROTEIN REGULATOR OF CYTOKINESIS 1 PRC1-RELATED"/>
    <property type="match status" value="1"/>
</dbReference>
<dbReference type="EMBL" id="JAGEUA010000002">
    <property type="protein sequence ID" value="KAL1007520.1"/>
    <property type="molecule type" value="Genomic_DNA"/>
</dbReference>
<organism evidence="3 4">
    <name type="scientific">Umbra pygmaea</name>
    <name type="common">Eastern mudminnow</name>
    <dbReference type="NCBI Taxonomy" id="75934"/>
    <lineage>
        <taxon>Eukaryota</taxon>
        <taxon>Metazoa</taxon>
        <taxon>Chordata</taxon>
        <taxon>Craniata</taxon>
        <taxon>Vertebrata</taxon>
        <taxon>Euteleostomi</taxon>
        <taxon>Actinopterygii</taxon>
        <taxon>Neopterygii</taxon>
        <taxon>Teleostei</taxon>
        <taxon>Protacanthopterygii</taxon>
        <taxon>Esociformes</taxon>
        <taxon>Umbridae</taxon>
        <taxon>Umbra</taxon>
    </lineage>
</organism>
<name>A0ABD0XWL4_UMBPY</name>
<dbReference type="Gene3D" id="1.20.58.1520">
    <property type="match status" value="1"/>
</dbReference>
<feature type="compositionally biased region" description="Low complexity" evidence="2">
    <location>
        <begin position="491"/>
        <end position="503"/>
    </location>
</feature>
<evidence type="ECO:0008006" key="5">
    <source>
        <dbReference type="Google" id="ProtNLM"/>
    </source>
</evidence>
<feature type="region of interest" description="Disordered" evidence="2">
    <location>
        <begin position="482"/>
        <end position="518"/>
    </location>
</feature>
<accession>A0ABD0XWL4</accession>
<evidence type="ECO:0000313" key="3">
    <source>
        <dbReference type="EMBL" id="KAL1007520.1"/>
    </source>
</evidence>
<evidence type="ECO:0000256" key="1">
    <source>
        <dbReference type="SAM" id="Coils"/>
    </source>
</evidence>
<proteinExistence type="predicted"/>
<dbReference type="Pfam" id="PF03999">
    <property type="entry name" value="MAP65_ASE1"/>
    <property type="match status" value="1"/>
</dbReference>
<dbReference type="AlphaFoldDB" id="A0ABD0XWL4"/>
<keyword evidence="4" id="KW-1185">Reference proteome</keyword>
<dbReference type="Proteomes" id="UP001557470">
    <property type="component" value="Unassembled WGS sequence"/>
</dbReference>
<keyword evidence="1" id="KW-0175">Coiled coil</keyword>